<feature type="domain" description="Zinc finger CGNR" evidence="1">
    <location>
        <begin position="136"/>
        <end position="178"/>
    </location>
</feature>
<evidence type="ECO:0000313" key="2">
    <source>
        <dbReference type="EMBL" id="MDP7736875.1"/>
    </source>
</evidence>
<sequence length="183" mass="20364">MNFPWVGGRRCLDFAGTLKHRGTPEEQELLTDPRALSNWAVEGRLLDAAVVVSDDDLVTAFALRDGIYRTVTARLERRRPRVMDVKLLNELAGEPQLARRLLRNGSVRREGTASHLIASLAADLLDLFAGPDIDNVKCCGYPHCTLFYVDASRGKNRHWCGMSTCGNRAKVKAFRARQRAAAT</sequence>
<dbReference type="InterPro" id="IPR023286">
    <property type="entry name" value="ABATE_dom_sf"/>
</dbReference>
<proteinExistence type="predicted"/>
<dbReference type="PANTHER" id="PTHR35525:SF3">
    <property type="entry name" value="BLL6575 PROTEIN"/>
    <property type="match status" value="1"/>
</dbReference>
<name>A0A4V3AXN9_9MYCO</name>
<dbReference type="Pfam" id="PF07336">
    <property type="entry name" value="ABATE"/>
    <property type="match status" value="1"/>
</dbReference>
<gene>
    <name evidence="2" type="ORF">QXL92_19210</name>
</gene>
<reference evidence="2" key="1">
    <citation type="submission" date="2023-06" db="EMBL/GenBank/DDBJ databases">
        <title>Identification of two novel mycobacterium reveal diversities and complexities of Mycobacterium gordonae clade.</title>
        <authorList>
            <person name="Matsumoto Y."/>
            <person name="Nakamura S."/>
            <person name="Motooka D."/>
            <person name="Fukushima K."/>
        </authorList>
    </citation>
    <scope>NUCLEOTIDE SEQUENCE</scope>
    <source>
        <strain evidence="2">TY812</strain>
    </source>
</reference>
<dbReference type="RefSeq" id="WP_133435547.1">
    <property type="nucleotide sequence ID" value="NZ_JAUFSA010000001.1"/>
</dbReference>
<dbReference type="Pfam" id="PF11706">
    <property type="entry name" value="zf-CGNR"/>
    <property type="match status" value="1"/>
</dbReference>
<dbReference type="PANTHER" id="PTHR35525">
    <property type="entry name" value="BLL6575 PROTEIN"/>
    <property type="match status" value="1"/>
</dbReference>
<evidence type="ECO:0000313" key="3">
    <source>
        <dbReference type="Proteomes" id="UP001229081"/>
    </source>
</evidence>
<dbReference type="SUPFAM" id="SSF160904">
    <property type="entry name" value="Jann2411-like"/>
    <property type="match status" value="1"/>
</dbReference>
<dbReference type="EMBL" id="JAUFSA010000001">
    <property type="protein sequence ID" value="MDP7736875.1"/>
    <property type="molecule type" value="Genomic_DNA"/>
</dbReference>
<dbReference type="Proteomes" id="UP001229081">
    <property type="component" value="Unassembled WGS sequence"/>
</dbReference>
<comment type="caution">
    <text evidence="2">The sequence shown here is derived from an EMBL/GenBank/DDBJ whole genome shotgun (WGS) entry which is preliminary data.</text>
</comment>
<organism evidence="2 3">
    <name type="scientific">Mycobacterium paragordonae</name>
    <dbReference type="NCBI Taxonomy" id="1389713"/>
    <lineage>
        <taxon>Bacteria</taxon>
        <taxon>Bacillati</taxon>
        <taxon>Actinomycetota</taxon>
        <taxon>Actinomycetes</taxon>
        <taxon>Mycobacteriales</taxon>
        <taxon>Mycobacteriaceae</taxon>
        <taxon>Mycobacterium</taxon>
    </lineage>
</organism>
<dbReference type="Gene3D" id="1.10.3300.10">
    <property type="entry name" value="Jann2411-like domain"/>
    <property type="match status" value="1"/>
</dbReference>
<accession>A0A4V3AXN9</accession>
<dbReference type="AlphaFoldDB" id="A0A4V3AXN9"/>
<evidence type="ECO:0000259" key="1">
    <source>
        <dbReference type="Pfam" id="PF11706"/>
    </source>
</evidence>
<protein>
    <submittedName>
        <fullName evidence="2">ABATE domain-containing protein</fullName>
    </submittedName>
</protein>
<dbReference type="InterPro" id="IPR010852">
    <property type="entry name" value="ABATE"/>
</dbReference>
<dbReference type="InterPro" id="IPR021005">
    <property type="entry name" value="Znf_CGNR"/>
</dbReference>